<keyword evidence="1" id="KW-0472">Membrane</keyword>
<keyword evidence="3" id="KW-1185">Reference proteome</keyword>
<keyword evidence="1" id="KW-0812">Transmembrane</keyword>
<sequence>MDMFKKLNFKDKQNLIILAAFAVAFLAAILVGALAFHQPLVAVVCIMLLDIAIAVCLHNAELWLHGTLMIVVLIVGILVPRISTAVIAVIMYAVTICALKYLFANEN</sequence>
<dbReference type="EMBL" id="PDYG01000030">
    <property type="protein sequence ID" value="PHU37781.1"/>
    <property type="molecule type" value="Genomic_DNA"/>
</dbReference>
<feature type="transmembrane region" description="Helical" evidence="1">
    <location>
        <begin position="15"/>
        <end position="34"/>
    </location>
</feature>
<feature type="transmembrane region" description="Helical" evidence="1">
    <location>
        <begin position="62"/>
        <end position="79"/>
    </location>
</feature>
<evidence type="ECO:0000313" key="3">
    <source>
        <dbReference type="Proteomes" id="UP000224563"/>
    </source>
</evidence>
<name>A0A2G3E3J4_9FIRM</name>
<evidence type="ECO:0000256" key="1">
    <source>
        <dbReference type="SAM" id="Phobius"/>
    </source>
</evidence>
<gene>
    <name evidence="2" type="ORF">CSX02_06165</name>
</gene>
<proteinExistence type="predicted"/>
<dbReference type="Proteomes" id="UP000224563">
    <property type="component" value="Unassembled WGS sequence"/>
</dbReference>
<reference evidence="2 3" key="1">
    <citation type="submission" date="2017-10" db="EMBL/GenBank/DDBJ databases">
        <title>Resolving the taxonomy of Roseburia spp., Eubacterium rectale and Agathobacter spp. through phylogenomic analysis.</title>
        <authorList>
            <person name="Sheridan P.O."/>
            <person name="Walker A.W."/>
            <person name="Duncan S.H."/>
            <person name="Scott K.P."/>
            <person name="Toole P.W.O."/>
            <person name="Luis P."/>
            <person name="Flint H.J."/>
        </authorList>
    </citation>
    <scope>NUCLEOTIDE SEQUENCE [LARGE SCALE GENOMIC DNA]</scope>
    <source>
        <strain evidence="2 3">JK623</strain>
    </source>
</reference>
<protein>
    <submittedName>
        <fullName evidence="2">Uncharacterized protein</fullName>
    </submittedName>
</protein>
<feature type="transmembrane region" description="Helical" evidence="1">
    <location>
        <begin position="40"/>
        <end position="57"/>
    </location>
</feature>
<reference evidence="2 3" key="2">
    <citation type="submission" date="2017-10" db="EMBL/GenBank/DDBJ databases">
        <authorList>
            <person name="Banno H."/>
            <person name="Chua N.-H."/>
        </authorList>
    </citation>
    <scope>NUCLEOTIDE SEQUENCE [LARGE SCALE GENOMIC DNA]</scope>
    <source>
        <strain evidence="2 3">JK623</strain>
    </source>
</reference>
<keyword evidence="1" id="KW-1133">Transmembrane helix</keyword>
<organism evidence="2 3">
    <name type="scientific">Agathobacter ruminis</name>
    <dbReference type="NCBI Taxonomy" id="1712665"/>
    <lineage>
        <taxon>Bacteria</taxon>
        <taxon>Bacillati</taxon>
        <taxon>Bacillota</taxon>
        <taxon>Clostridia</taxon>
        <taxon>Lachnospirales</taxon>
        <taxon>Lachnospiraceae</taxon>
        <taxon>Agathobacter</taxon>
    </lineage>
</organism>
<comment type="caution">
    <text evidence="2">The sequence shown here is derived from an EMBL/GenBank/DDBJ whole genome shotgun (WGS) entry which is preliminary data.</text>
</comment>
<feature type="transmembrane region" description="Helical" evidence="1">
    <location>
        <begin position="85"/>
        <end position="103"/>
    </location>
</feature>
<dbReference type="AlphaFoldDB" id="A0A2G3E3J4"/>
<evidence type="ECO:0000313" key="2">
    <source>
        <dbReference type="EMBL" id="PHU37781.1"/>
    </source>
</evidence>
<accession>A0A2G3E3J4</accession>